<reference evidence="2 3" key="1">
    <citation type="submission" date="2013-11" db="EMBL/GenBank/DDBJ databases">
        <title>The Genome Sequence of Phytophthora parasitica CJ01A1.</title>
        <authorList>
            <consortium name="The Broad Institute Genomics Platform"/>
            <person name="Russ C."/>
            <person name="Tyler B."/>
            <person name="Panabieres F."/>
            <person name="Shan W."/>
            <person name="Tripathy S."/>
            <person name="Grunwald N."/>
            <person name="Machado M."/>
            <person name="Johnson C.S."/>
            <person name="Walker B."/>
            <person name="Young S.K."/>
            <person name="Zeng Q."/>
            <person name="Gargeya S."/>
            <person name="Fitzgerald M."/>
            <person name="Haas B."/>
            <person name="Abouelleil A."/>
            <person name="Allen A.W."/>
            <person name="Alvarado L."/>
            <person name="Arachchi H.M."/>
            <person name="Berlin A.M."/>
            <person name="Chapman S.B."/>
            <person name="Gainer-Dewar J."/>
            <person name="Goldberg J."/>
            <person name="Griggs A."/>
            <person name="Gujja S."/>
            <person name="Hansen M."/>
            <person name="Howarth C."/>
            <person name="Imamovic A."/>
            <person name="Ireland A."/>
            <person name="Larimer J."/>
            <person name="McCowan C."/>
            <person name="Murphy C."/>
            <person name="Pearson M."/>
            <person name="Poon T.W."/>
            <person name="Priest M."/>
            <person name="Roberts A."/>
            <person name="Saif S."/>
            <person name="Shea T."/>
            <person name="Sisk P."/>
            <person name="Sykes S."/>
            <person name="Wortman J."/>
            <person name="Nusbaum C."/>
            <person name="Birren B."/>
        </authorList>
    </citation>
    <scope>NUCLEOTIDE SEQUENCE [LARGE SCALE GENOMIC DNA]</scope>
    <source>
        <strain evidence="2 3">CJ01A1</strain>
    </source>
</reference>
<dbReference type="SUPFAM" id="SSF56672">
    <property type="entry name" value="DNA/RNA polymerases"/>
    <property type="match status" value="1"/>
</dbReference>
<name>W2WM05_PHYNI</name>
<protein>
    <recommendedName>
        <fullName evidence="4">Peptidase A2 domain-containing protein</fullName>
    </recommendedName>
</protein>
<dbReference type="InterPro" id="IPR021109">
    <property type="entry name" value="Peptidase_aspartic_dom_sf"/>
</dbReference>
<dbReference type="InterPro" id="IPR051320">
    <property type="entry name" value="Viral_Replic_Matur_Polypro"/>
</dbReference>
<sequence length="477" mass="52374">MKTRCKLLVKNLFPVVLRVDIERLVAVTHQQAKHDDVALYELVVTRAKSQQHYHTMRSELKRGDASKAKPAVQNKPSRGTSNGSAAGHEGQEVERFKAVRVVPAGEDRRVCVNGVLDVPFCRDTGADSNIISEALVKELQELGAVKLETLDLAVPVQVAGGSRVLCRAAVEFDLRIETAAGPLHLAIVSGLVMDGHEDEFLLGCQTMQDVGIDIDRLFEQLASGGQVHDAGDDDFTRTSPLLAFTVDMEEIKGCLEKMVAAAAAAGFDPALLSELRGIVFEFGDGWRVHIGADPPADVEPLQEKLRDGVQPYRIGTMKYPPQQRAFLHDFVLELERNGLVRRNNASHWACPALLVRKPHSEDFRCTVDYRPTNKWTVPQAGATPNSLSATQSVGAYEFGLSDLLKCFWQLPLHPESCSVSSREMVSSHPHVYRKVPPTLPLINGDEIQHSPDRLQALTDVQLPPTPAAPQQFLCAAN</sequence>
<proteinExistence type="predicted"/>
<evidence type="ECO:0008006" key="4">
    <source>
        <dbReference type="Google" id="ProtNLM"/>
    </source>
</evidence>
<dbReference type="Gene3D" id="3.10.10.10">
    <property type="entry name" value="HIV Type 1 Reverse Transcriptase, subunit A, domain 1"/>
    <property type="match status" value="1"/>
</dbReference>
<comment type="caution">
    <text evidence="2">The sequence shown here is derived from an EMBL/GenBank/DDBJ whole genome shotgun (WGS) entry which is preliminary data.</text>
</comment>
<organism evidence="2 3">
    <name type="scientific">Phytophthora nicotianae CJ01A1</name>
    <dbReference type="NCBI Taxonomy" id="1317063"/>
    <lineage>
        <taxon>Eukaryota</taxon>
        <taxon>Sar</taxon>
        <taxon>Stramenopiles</taxon>
        <taxon>Oomycota</taxon>
        <taxon>Peronosporomycetes</taxon>
        <taxon>Peronosporales</taxon>
        <taxon>Peronosporaceae</taxon>
        <taxon>Phytophthora</taxon>
    </lineage>
</organism>
<dbReference type="OrthoDB" id="420169at2759"/>
<dbReference type="EMBL" id="ANIX01002637">
    <property type="protein sequence ID" value="ETP11163.1"/>
    <property type="molecule type" value="Genomic_DNA"/>
</dbReference>
<feature type="compositionally biased region" description="Basic and acidic residues" evidence="1">
    <location>
        <begin position="56"/>
        <end position="67"/>
    </location>
</feature>
<feature type="region of interest" description="Disordered" evidence="1">
    <location>
        <begin position="53"/>
        <end position="91"/>
    </location>
</feature>
<evidence type="ECO:0000313" key="3">
    <source>
        <dbReference type="Proteomes" id="UP000018958"/>
    </source>
</evidence>
<gene>
    <name evidence="2" type="ORF">F441_13306</name>
</gene>
<dbReference type="Pfam" id="PF13650">
    <property type="entry name" value="Asp_protease_2"/>
    <property type="match status" value="1"/>
</dbReference>
<feature type="compositionally biased region" description="Polar residues" evidence="1">
    <location>
        <begin position="74"/>
        <end position="84"/>
    </location>
</feature>
<dbReference type="AlphaFoldDB" id="W2WM05"/>
<evidence type="ECO:0000313" key="2">
    <source>
        <dbReference type="EMBL" id="ETP11163.1"/>
    </source>
</evidence>
<dbReference type="PANTHER" id="PTHR33064:SF37">
    <property type="entry name" value="RIBONUCLEASE H"/>
    <property type="match status" value="1"/>
</dbReference>
<dbReference type="Proteomes" id="UP000018958">
    <property type="component" value="Unassembled WGS sequence"/>
</dbReference>
<accession>W2WM05</accession>
<dbReference type="PANTHER" id="PTHR33064">
    <property type="entry name" value="POL PROTEIN"/>
    <property type="match status" value="1"/>
</dbReference>
<evidence type="ECO:0000256" key="1">
    <source>
        <dbReference type="SAM" id="MobiDB-lite"/>
    </source>
</evidence>
<dbReference type="Gene3D" id="2.40.70.10">
    <property type="entry name" value="Acid Proteases"/>
    <property type="match status" value="1"/>
</dbReference>
<dbReference type="InterPro" id="IPR043502">
    <property type="entry name" value="DNA/RNA_pol_sf"/>
</dbReference>